<dbReference type="AlphaFoldDB" id="A0A9Q1ZAM3"/>
<accession>A0A9Q1ZAM3</accession>
<evidence type="ECO:0000313" key="2">
    <source>
        <dbReference type="Proteomes" id="UP000037540"/>
    </source>
</evidence>
<sequence length="87" mass="10545">MKIEKWTSSNKKNISVNYKWKKIVTNNGVIIMSKVINLFDYKKKVRENQAYHFTKEERMDATEHLIYDDDTYLEDFMIDNTDDLKEM</sequence>
<evidence type="ECO:0000313" key="1">
    <source>
        <dbReference type="EMBL" id="KOA84995.1"/>
    </source>
</evidence>
<gene>
    <name evidence="1" type="ORF">ADU74_10010</name>
</gene>
<organism evidence="1 2">
    <name type="scientific">Clostridium botulinum</name>
    <dbReference type="NCBI Taxonomy" id="1491"/>
    <lineage>
        <taxon>Bacteria</taxon>
        <taxon>Bacillati</taxon>
        <taxon>Bacillota</taxon>
        <taxon>Clostridia</taxon>
        <taxon>Eubacteriales</taxon>
        <taxon>Clostridiaceae</taxon>
        <taxon>Clostridium</taxon>
    </lineage>
</organism>
<comment type="caution">
    <text evidence="1">The sequence shown here is derived from an EMBL/GenBank/DDBJ whole genome shotgun (WGS) entry which is preliminary data.</text>
</comment>
<dbReference type="Proteomes" id="UP000037540">
    <property type="component" value="Unassembled WGS sequence"/>
</dbReference>
<name>A0A9Q1ZAM3_CLOBO</name>
<dbReference type="EMBL" id="LGVR01000060">
    <property type="protein sequence ID" value="KOA84995.1"/>
    <property type="molecule type" value="Genomic_DNA"/>
</dbReference>
<reference evidence="1 2" key="1">
    <citation type="submission" date="2015-07" db="EMBL/GenBank/DDBJ databases">
        <title>Draft genome sequences of 17 French Clostridium botulinum group III.</title>
        <authorList>
            <person name="Woudstra C."/>
            <person name="Le Marechal C."/>
            <person name="Souillard R."/>
            <person name="Bayon-Auboyer M.-H."/>
            <person name="Dessouter D."/>
            <person name="Fach P."/>
        </authorList>
    </citation>
    <scope>NUCLEOTIDE SEQUENCE [LARGE SCALE GENOMIC DNA]</scope>
    <source>
        <strain evidence="1 2">12LNRI-CD</strain>
        <plasmid evidence="1">p1BKT015925</plasmid>
    </source>
</reference>
<dbReference type="RefSeq" id="WP_013720887.1">
    <property type="nucleotide sequence ID" value="NZ_LGVO01000061.1"/>
</dbReference>
<geneLocation type="plasmid" evidence="1">
    <name>p1BKT015925</name>
</geneLocation>
<protein>
    <submittedName>
        <fullName evidence="1">Uncharacterized protein</fullName>
    </submittedName>
</protein>
<keyword evidence="1" id="KW-0614">Plasmid</keyword>
<proteinExistence type="predicted"/>